<proteinExistence type="predicted"/>
<keyword evidence="2" id="KW-1185">Reference proteome</keyword>
<organism evidence="1 2">
    <name type="scientific">Pontibacter ramchanderi</name>
    <dbReference type="NCBI Taxonomy" id="1179743"/>
    <lineage>
        <taxon>Bacteria</taxon>
        <taxon>Pseudomonadati</taxon>
        <taxon>Bacteroidota</taxon>
        <taxon>Cytophagia</taxon>
        <taxon>Cytophagales</taxon>
        <taxon>Hymenobacteraceae</taxon>
        <taxon>Pontibacter</taxon>
    </lineage>
</organism>
<sequence>MHFSSAAMKQILILILLLLSLVFAACKKDELKLLPDATQTGANTMGAIVNGKAWVADGGTGFNPPDPVEGGYHGTYSYDATRNNVLIRAYKKDKTGFQFYLRNVSQPGEYPLNTTTNLFGGELSQPQNYGAYYIPGKLYMTTSRYTGKVIITRADTVNKIAAGIFAFKAVHGKDTVAVTNGRFDVSNF</sequence>
<dbReference type="EMBL" id="PJMU01000005">
    <property type="protein sequence ID" value="PKV62513.1"/>
    <property type="molecule type" value="Genomic_DNA"/>
</dbReference>
<dbReference type="Proteomes" id="UP000233782">
    <property type="component" value="Unassembled WGS sequence"/>
</dbReference>
<comment type="caution">
    <text evidence="1">The sequence shown here is derived from an EMBL/GenBank/DDBJ whole genome shotgun (WGS) entry which is preliminary data.</text>
</comment>
<gene>
    <name evidence="1" type="ORF">BD749_3716</name>
</gene>
<evidence type="ECO:0000313" key="2">
    <source>
        <dbReference type="Proteomes" id="UP000233782"/>
    </source>
</evidence>
<accession>A0A2N3U6Z3</accession>
<protein>
    <submittedName>
        <fullName evidence="1">Uncharacterized protein</fullName>
    </submittedName>
</protein>
<reference evidence="1 2" key="1">
    <citation type="submission" date="2017-12" db="EMBL/GenBank/DDBJ databases">
        <title>Genomic Encyclopedia of Type Strains, Phase III (KMG-III): the genomes of soil and plant-associated and newly described type strains.</title>
        <authorList>
            <person name="Whitman W."/>
        </authorList>
    </citation>
    <scope>NUCLEOTIDE SEQUENCE [LARGE SCALE GENOMIC DNA]</scope>
    <source>
        <strain evidence="1 2">LP43</strain>
    </source>
</reference>
<evidence type="ECO:0000313" key="1">
    <source>
        <dbReference type="EMBL" id="PKV62513.1"/>
    </source>
</evidence>
<dbReference type="AlphaFoldDB" id="A0A2N3U6Z3"/>
<name>A0A2N3U6Z3_9BACT</name>